<dbReference type="EMBL" id="SEYY01019163">
    <property type="protein sequence ID" value="KAB7498560.1"/>
    <property type="molecule type" value="Genomic_DNA"/>
</dbReference>
<dbReference type="InterPro" id="IPR008862">
    <property type="entry name" value="Tcp11"/>
</dbReference>
<comment type="caution">
    <text evidence="3">The sequence shown here is derived from an EMBL/GenBank/DDBJ whole genome shotgun (WGS) entry which is preliminary data.</text>
</comment>
<evidence type="ECO:0008006" key="5">
    <source>
        <dbReference type="Google" id="ProtNLM"/>
    </source>
</evidence>
<protein>
    <recommendedName>
        <fullName evidence="5">T-complex protein 11-like protein 1</fullName>
    </recommendedName>
</protein>
<dbReference type="Proteomes" id="UP000326759">
    <property type="component" value="Unassembled WGS sequence"/>
</dbReference>
<feature type="region of interest" description="Disordered" evidence="2">
    <location>
        <begin position="1"/>
        <end position="104"/>
    </location>
</feature>
<sequence length="573" mass="65251">MGSREDTEDLNSGSKVNKKLNFDGEELEESLVSNRDLLEDGLENDNHAEKEDSDEDVDMKLPEMPDSLEVKNSKKATPNMDIKGGRAENDNEYSSTSGHSPVDRIKRDLSPVQNIIFPGVATSPSKFMSLEEVMKAAKGVNNMVLAHEIAVDKNFKLEKFEPSEDSLERMVRETMHKAFWDNLTEQLKEDPPDYTQAFVLLQEVKDKLLEITLPHHTRLRQEINEKFDLELIKQQVEHGVLNFEEYSRFVLSTMNRLCAPVRDEIIQELMKEKDIVTIFRNVIETLDFMRLDMANFTIQQIRPHIIAQCSRYLNIVLNMKGKKFTEFLKTQNDGLEITRNWLTQFIQPEDMTVTDDLAMRSVFSRVISRAYLNLLSWPDEKLLPETVVLDDSRIFELRDRMMQVCLMGATILVTLSSLGPTLPHSDVLKITLKKNIGGILDSSHTQQETYDLMENIAEQAIKDVSDHLKEHEKPPLPQSDVTDRANEFIGTLLSSSTAHPVQVPPGLSALQEELAHICGTLLRLVSHNRAVFGEYYAEIIQNHIKGSNTLHALCSETQNSLTNPTETSDKDTE</sequence>
<dbReference type="PANTHER" id="PTHR12832:SF11">
    <property type="entry name" value="LD23868P"/>
    <property type="match status" value="1"/>
</dbReference>
<proteinExistence type="inferred from homology"/>
<reference evidence="3 4" key="1">
    <citation type="journal article" date="2019" name="PLoS Biol.">
        <title>Sex chromosomes control vertical transmission of feminizing Wolbachia symbionts in an isopod.</title>
        <authorList>
            <person name="Becking T."/>
            <person name="Chebbi M.A."/>
            <person name="Giraud I."/>
            <person name="Moumen B."/>
            <person name="Laverre T."/>
            <person name="Caubet Y."/>
            <person name="Peccoud J."/>
            <person name="Gilbert C."/>
            <person name="Cordaux R."/>
        </authorList>
    </citation>
    <scope>NUCLEOTIDE SEQUENCE [LARGE SCALE GENOMIC DNA]</scope>
    <source>
        <strain evidence="3">ANa2</strain>
        <tissue evidence="3">Whole body excluding digestive tract and cuticle</tissue>
    </source>
</reference>
<keyword evidence="4" id="KW-1185">Reference proteome</keyword>
<evidence type="ECO:0000256" key="1">
    <source>
        <dbReference type="ARBA" id="ARBA00010954"/>
    </source>
</evidence>
<dbReference type="OrthoDB" id="276323at2759"/>
<name>A0A5N5T0W3_9CRUS</name>
<dbReference type="AlphaFoldDB" id="A0A5N5T0W3"/>
<dbReference type="Pfam" id="PF05794">
    <property type="entry name" value="Tcp11"/>
    <property type="match status" value="1"/>
</dbReference>
<comment type="similarity">
    <text evidence="1">Belongs to the TCP11 family.</text>
</comment>
<evidence type="ECO:0000313" key="3">
    <source>
        <dbReference type="EMBL" id="KAB7498560.1"/>
    </source>
</evidence>
<evidence type="ECO:0000313" key="4">
    <source>
        <dbReference type="Proteomes" id="UP000326759"/>
    </source>
</evidence>
<accession>A0A5N5T0W3</accession>
<gene>
    <name evidence="3" type="ORF">Anas_01150</name>
</gene>
<organism evidence="3 4">
    <name type="scientific">Armadillidium nasatum</name>
    <dbReference type="NCBI Taxonomy" id="96803"/>
    <lineage>
        <taxon>Eukaryota</taxon>
        <taxon>Metazoa</taxon>
        <taxon>Ecdysozoa</taxon>
        <taxon>Arthropoda</taxon>
        <taxon>Crustacea</taxon>
        <taxon>Multicrustacea</taxon>
        <taxon>Malacostraca</taxon>
        <taxon>Eumalacostraca</taxon>
        <taxon>Peracarida</taxon>
        <taxon>Isopoda</taxon>
        <taxon>Oniscidea</taxon>
        <taxon>Crinocheta</taxon>
        <taxon>Armadillidiidae</taxon>
        <taxon>Armadillidium</taxon>
    </lineage>
</organism>
<feature type="compositionally biased region" description="Basic and acidic residues" evidence="2">
    <location>
        <begin position="58"/>
        <end position="72"/>
    </location>
</feature>
<dbReference type="PANTHER" id="PTHR12832">
    <property type="entry name" value="TESTIS-SPECIFIC PROTEIN PBS13 T-COMPLEX 11"/>
    <property type="match status" value="1"/>
</dbReference>
<evidence type="ECO:0000256" key="2">
    <source>
        <dbReference type="SAM" id="MobiDB-lite"/>
    </source>
</evidence>
<dbReference type="GO" id="GO:0007165">
    <property type="term" value="P:signal transduction"/>
    <property type="evidence" value="ECO:0007669"/>
    <property type="project" value="TreeGrafter"/>
</dbReference>